<reference evidence="1 2" key="1">
    <citation type="journal article" date="2015" name="Genome Announc.">
        <title>Complete Genome Sequence of the Type Strain Corynebacterium testudinoris DSM 44614, Recovered from Necrotic Lesions in the Mouth of a Tortoise.</title>
        <authorList>
            <person name="Ruckert C."/>
            <person name="Kriete M."/>
            <person name="Jaenicke S."/>
            <person name="Winkler A."/>
            <person name="Tauch A."/>
        </authorList>
    </citation>
    <scope>NUCLEOTIDE SEQUENCE [LARGE SCALE GENOMIC DNA]</scope>
    <source>
        <strain evidence="1 2">DSM 44614</strain>
    </source>
</reference>
<reference evidence="2" key="2">
    <citation type="submission" date="2015-05" db="EMBL/GenBank/DDBJ databases">
        <title>Complete genome sequence of Corynebacterium testudinoris DSM 44614, recovered from necrotic lesions in the mouth of a tortoise.</title>
        <authorList>
            <person name="Ruckert C."/>
            <person name="Albersmeier A."/>
            <person name="Winkler A."/>
            <person name="Tauch A."/>
        </authorList>
    </citation>
    <scope>NUCLEOTIDE SEQUENCE [LARGE SCALE GENOMIC DNA]</scope>
    <source>
        <strain evidence="2">DSM 44614</strain>
    </source>
</reference>
<evidence type="ECO:0000313" key="2">
    <source>
        <dbReference type="Proteomes" id="UP000035540"/>
    </source>
</evidence>
<sequence length="58" mass="6397">MILLDDSMGAWMVADSRAELLGALFDLLADEPEIWQLTKIAAACLGHQEDLARVFHGK</sequence>
<dbReference type="STRING" id="136857.CTEST_10120"/>
<dbReference type="KEGG" id="cted:CTEST_10120"/>
<organism evidence="1 2">
    <name type="scientific">Corynebacterium testudinoris</name>
    <dbReference type="NCBI Taxonomy" id="136857"/>
    <lineage>
        <taxon>Bacteria</taxon>
        <taxon>Bacillati</taxon>
        <taxon>Actinomycetota</taxon>
        <taxon>Actinomycetes</taxon>
        <taxon>Mycobacteriales</taxon>
        <taxon>Corynebacteriaceae</taxon>
        <taxon>Corynebacterium</taxon>
    </lineage>
</organism>
<proteinExistence type="predicted"/>
<dbReference type="AlphaFoldDB" id="A0A0G3H7X3"/>
<evidence type="ECO:0000313" key="1">
    <source>
        <dbReference type="EMBL" id="AKK09449.1"/>
    </source>
</evidence>
<protein>
    <submittedName>
        <fullName evidence="1">Uncharacterized protein</fullName>
    </submittedName>
</protein>
<dbReference type="Proteomes" id="UP000035540">
    <property type="component" value="Chromosome"/>
</dbReference>
<dbReference type="PATRIC" id="fig|136857.5.peg.2010"/>
<gene>
    <name evidence="1" type="ORF">CTEST_10120</name>
</gene>
<dbReference type="EMBL" id="CP011545">
    <property type="protein sequence ID" value="AKK09449.1"/>
    <property type="molecule type" value="Genomic_DNA"/>
</dbReference>
<name>A0A0G3H7X3_9CORY</name>
<keyword evidence="2" id="KW-1185">Reference proteome</keyword>
<accession>A0A0G3H7X3</accession>
<dbReference type="RefSeq" id="WP_158408166.1">
    <property type="nucleotide sequence ID" value="NZ_CP011545.1"/>
</dbReference>